<accession>A0A1I6SXA7</accession>
<evidence type="ECO:0000313" key="3">
    <source>
        <dbReference type="Proteomes" id="UP000198852"/>
    </source>
</evidence>
<reference evidence="3" key="1">
    <citation type="submission" date="2016-10" db="EMBL/GenBank/DDBJ databases">
        <authorList>
            <person name="Varghese N."/>
            <person name="Submissions S."/>
        </authorList>
    </citation>
    <scope>NUCLEOTIDE SEQUENCE [LARGE SCALE GENOMIC DNA]</scope>
    <source>
        <strain evidence="3">DSM 44771</strain>
    </source>
</reference>
<feature type="region of interest" description="Disordered" evidence="1">
    <location>
        <begin position="38"/>
        <end position="149"/>
    </location>
</feature>
<organism evidence="2 3">
    <name type="scientific">Saccharopolyspora flava</name>
    <dbReference type="NCBI Taxonomy" id="95161"/>
    <lineage>
        <taxon>Bacteria</taxon>
        <taxon>Bacillati</taxon>
        <taxon>Actinomycetota</taxon>
        <taxon>Actinomycetes</taxon>
        <taxon>Pseudonocardiales</taxon>
        <taxon>Pseudonocardiaceae</taxon>
        <taxon>Saccharopolyspora</taxon>
    </lineage>
</organism>
<dbReference type="EMBL" id="FOZX01000005">
    <property type="protein sequence ID" value="SFS81523.1"/>
    <property type="molecule type" value="Genomic_DNA"/>
</dbReference>
<evidence type="ECO:0000313" key="2">
    <source>
        <dbReference type="EMBL" id="SFS81523.1"/>
    </source>
</evidence>
<feature type="compositionally biased region" description="Pro residues" evidence="1">
    <location>
        <begin position="101"/>
        <end position="110"/>
    </location>
</feature>
<evidence type="ECO:0000256" key="1">
    <source>
        <dbReference type="SAM" id="MobiDB-lite"/>
    </source>
</evidence>
<protein>
    <submittedName>
        <fullName evidence="2">Uncharacterized protein</fullName>
    </submittedName>
</protein>
<feature type="compositionally biased region" description="Basic and acidic residues" evidence="1">
    <location>
        <begin position="139"/>
        <end position="149"/>
    </location>
</feature>
<feature type="compositionally biased region" description="Low complexity" evidence="1">
    <location>
        <begin position="111"/>
        <end position="121"/>
    </location>
</feature>
<dbReference type="STRING" id="95161.SAMN05660874_03512"/>
<dbReference type="AlphaFoldDB" id="A0A1I6SXA7"/>
<sequence length="163" mass="17217">MPAQPPAPLRLWWKSPLVVRLLPALALITATGAGVVANLPTTPDRPQATPPRPQVVNLAPTTTAPPPPPETTTAAPTTSSQAPTSTTTPTRSSTRTTTSTAPPPPPPPPETTTAPTTTSTSRQHSPEVTEGQPCDEPGDVARGEDGDRYVCDYTDGAWRWQEW</sequence>
<feature type="compositionally biased region" description="Low complexity" evidence="1">
    <location>
        <begin position="71"/>
        <end position="100"/>
    </location>
</feature>
<dbReference type="Proteomes" id="UP000198852">
    <property type="component" value="Unassembled WGS sequence"/>
</dbReference>
<proteinExistence type="predicted"/>
<name>A0A1I6SXA7_9PSEU</name>
<gene>
    <name evidence="2" type="ORF">SAMN05660874_03512</name>
</gene>
<keyword evidence="3" id="KW-1185">Reference proteome</keyword>
<dbReference type="RefSeq" id="WP_093419071.1">
    <property type="nucleotide sequence ID" value="NZ_FOZX01000005.1"/>
</dbReference>